<evidence type="ECO:0008006" key="3">
    <source>
        <dbReference type="Google" id="ProtNLM"/>
    </source>
</evidence>
<dbReference type="Proteomes" id="UP000199403">
    <property type="component" value="Unassembled WGS sequence"/>
</dbReference>
<dbReference type="AlphaFoldDB" id="A0A1H6ZG31"/>
<dbReference type="EMBL" id="FNZH01000004">
    <property type="protein sequence ID" value="SEJ52278.1"/>
    <property type="molecule type" value="Genomic_DNA"/>
</dbReference>
<dbReference type="OrthoDB" id="839750at2"/>
<reference evidence="2" key="1">
    <citation type="submission" date="2016-10" db="EMBL/GenBank/DDBJ databases">
        <authorList>
            <person name="Varghese N."/>
            <person name="Submissions S."/>
        </authorList>
    </citation>
    <scope>NUCLEOTIDE SEQUENCE [LARGE SCALE GENOMIC DNA]</scope>
    <source>
        <strain evidence="2">IBRC-M 10761</strain>
    </source>
</reference>
<protein>
    <recommendedName>
        <fullName evidence="3">Lipocalin-like domain-containing protein</fullName>
    </recommendedName>
</protein>
<keyword evidence="2" id="KW-1185">Reference proteome</keyword>
<dbReference type="PROSITE" id="PS51257">
    <property type="entry name" value="PROKAR_LIPOPROTEIN"/>
    <property type="match status" value="1"/>
</dbReference>
<dbReference type="RefSeq" id="WP_092176006.1">
    <property type="nucleotide sequence ID" value="NZ_FNZH01000004.1"/>
</dbReference>
<dbReference type="STRING" id="1416801.SAMN05192553_104455"/>
<organism evidence="1 2">
    <name type="scientific">Cyclobacterium xiamenense</name>
    <dbReference type="NCBI Taxonomy" id="1297121"/>
    <lineage>
        <taxon>Bacteria</taxon>
        <taxon>Pseudomonadati</taxon>
        <taxon>Bacteroidota</taxon>
        <taxon>Cytophagia</taxon>
        <taxon>Cytophagales</taxon>
        <taxon>Cyclobacteriaceae</taxon>
        <taxon>Cyclobacterium</taxon>
    </lineage>
</organism>
<evidence type="ECO:0000313" key="1">
    <source>
        <dbReference type="EMBL" id="SEJ52278.1"/>
    </source>
</evidence>
<evidence type="ECO:0000313" key="2">
    <source>
        <dbReference type="Proteomes" id="UP000199403"/>
    </source>
</evidence>
<accession>A0A1H6ZG31</accession>
<sequence>MERIAFFFLLGLGTMAACTRTPGEQLLGKWKLDSAYYHYNQFSFSSGGWHQEEIYEFLPSGETRTLAQGSFISNAYELEGNQLVYLDEAGVPSSTYEILALDRNHLVLRAEKQPLFKGGNQNRFEIRYFSKFD</sequence>
<name>A0A1H6ZG31_9BACT</name>
<gene>
    <name evidence="1" type="ORF">SAMN05192553_104455</name>
</gene>
<proteinExistence type="predicted"/>